<organism evidence="3 4">
    <name type="scientific">Thermothielavioides terrestris</name>
    <dbReference type="NCBI Taxonomy" id="2587410"/>
    <lineage>
        <taxon>Eukaryota</taxon>
        <taxon>Fungi</taxon>
        <taxon>Dikarya</taxon>
        <taxon>Ascomycota</taxon>
        <taxon>Pezizomycotina</taxon>
        <taxon>Sordariomycetes</taxon>
        <taxon>Sordariomycetidae</taxon>
        <taxon>Sordariales</taxon>
        <taxon>Chaetomiaceae</taxon>
        <taxon>Thermothielavioides</taxon>
    </lineage>
</organism>
<feature type="compositionally biased region" description="Basic and acidic residues" evidence="1">
    <location>
        <begin position="491"/>
        <end position="500"/>
    </location>
</feature>
<accession>A0A446BSL9</accession>
<proteinExistence type="predicted"/>
<evidence type="ECO:0000256" key="1">
    <source>
        <dbReference type="SAM" id="MobiDB-lite"/>
    </source>
</evidence>
<sequence>MAPSYELYDDEAWERGDAMFEAMKEKLYDEDFYYEIARFVTKHRLGGSPMTFFPPKKGGFNFYYRIQYSDGKSVIIRFPLPGYHRIAEEKIHAEVAAIRYIAEHTTIPVPFILHYGMTEESPGKIGPFIIMEYIENSGDLIDVMAAPGLERVVLDPDIDEDKLEFVYSQMADILLQLSQCDFSRIGCLGKVDPNWEYGDDDDGGFDVTCRPLSFNIAQLGEVGGIPHFALPPTSKTYSTASEYFSALADMHLQQLSFQRNQAVTSADDCRKKYIARQLFRTLASSQRLASPKTNHGPFKLWCDDLRPANVLVDANHRIVGVIDWEFTYAAPAEFTYAPPWWLLLTMPEEWPEGLDDWVEHYEPRLETFLRALRAKEREFVEQGLLKEGYLDKPLSARMRQSWETGDFWLAYAARKTWAFDGIFWRSIDERFFGKSEAGFMERLKLLPPEQAAGVEALVERKMREKEECTLVDWYEEGPESALLPPDILGPEPERGADTRGKPAATAADALGDAVQGLTLEDEARSP</sequence>
<dbReference type="SUPFAM" id="SSF56112">
    <property type="entry name" value="Protein kinase-like (PK-like)"/>
    <property type="match status" value="1"/>
</dbReference>
<dbReference type="Proteomes" id="UP000289323">
    <property type="component" value="Unassembled WGS sequence"/>
</dbReference>
<dbReference type="Pfam" id="PF01636">
    <property type="entry name" value="APH"/>
    <property type="match status" value="1"/>
</dbReference>
<dbReference type="AlphaFoldDB" id="A0A446BSL9"/>
<protein>
    <submittedName>
        <fullName evidence="3">Ab32455c-f7b8-4739-98b0-f0786756a25f</fullName>
    </submittedName>
</protein>
<dbReference type="EMBL" id="OUUZ01000015">
    <property type="protein sequence ID" value="SPQ25515.1"/>
    <property type="molecule type" value="Genomic_DNA"/>
</dbReference>
<evidence type="ECO:0000259" key="2">
    <source>
        <dbReference type="Pfam" id="PF01636"/>
    </source>
</evidence>
<feature type="region of interest" description="Disordered" evidence="1">
    <location>
        <begin position="479"/>
        <end position="504"/>
    </location>
</feature>
<dbReference type="Gene3D" id="3.90.1200.10">
    <property type="match status" value="1"/>
</dbReference>
<reference evidence="3 4" key="1">
    <citation type="submission" date="2018-04" db="EMBL/GenBank/DDBJ databases">
        <authorList>
            <person name="Huttner S."/>
            <person name="Dainat J."/>
        </authorList>
    </citation>
    <scope>NUCLEOTIDE SEQUENCE [LARGE SCALE GENOMIC DNA]</scope>
</reference>
<dbReference type="PANTHER" id="PTHR21310">
    <property type="entry name" value="AMINOGLYCOSIDE PHOSPHOTRANSFERASE-RELATED-RELATED"/>
    <property type="match status" value="1"/>
</dbReference>
<dbReference type="Gene3D" id="3.30.200.20">
    <property type="entry name" value="Phosphorylase Kinase, domain 1"/>
    <property type="match status" value="1"/>
</dbReference>
<dbReference type="InterPro" id="IPR002575">
    <property type="entry name" value="Aminoglycoside_PTrfase"/>
</dbReference>
<evidence type="ECO:0000313" key="3">
    <source>
        <dbReference type="EMBL" id="SPQ25515.1"/>
    </source>
</evidence>
<feature type="domain" description="Aminoglycoside phosphotransferase" evidence="2">
    <location>
        <begin position="59"/>
        <end position="366"/>
    </location>
</feature>
<name>A0A446BSL9_9PEZI</name>
<dbReference type="PANTHER" id="PTHR21310:SF37">
    <property type="entry name" value="AMINOGLYCOSIDE PHOSPHOTRANSFERASE DOMAIN-CONTAINING PROTEIN"/>
    <property type="match status" value="1"/>
</dbReference>
<gene>
    <name evidence="3" type="ORF">TT172_LOCUS7934</name>
</gene>
<dbReference type="InterPro" id="IPR051678">
    <property type="entry name" value="AGP_Transferase"/>
</dbReference>
<evidence type="ECO:0000313" key="4">
    <source>
        <dbReference type="Proteomes" id="UP000289323"/>
    </source>
</evidence>
<dbReference type="InterPro" id="IPR011009">
    <property type="entry name" value="Kinase-like_dom_sf"/>
</dbReference>